<proteinExistence type="predicted"/>
<dbReference type="PANTHER" id="PTHR43581:SF4">
    <property type="entry name" value="ATP_GTP PHOSPHATASE"/>
    <property type="match status" value="1"/>
</dbReference>
<feature type="non-terminal residue" evidence="2">
    <location>
        <position position="1"/>
    </location>
</feature>
<name>A0ABY2TQ27_9SPIR</name>
<sequence length="603" mass="71128">CNYKKIREVNLDFNNINIIIGKNNSGKSSLLSAIHFFFTIIYSIKDNINNRGNIAKIKRDNPEKISYIFKEENLIYNPTDNISSIAYDKLPKRTDLKSGKKGIEFIFNNNIKIVISEYNNVSYSFDLFYLINSFDKGEELYNVIKEFTNYFGDIYSIYCPGISGIIYNEPYKNKIKIIKDAFNFDAANTVLKNILLGISKEKDILNNFNKDFKFLFGDEYELEFPKENAVDINEYIQINVKIENKTIPIHQMGIGFLQLLHILSYKHYFKSKILILDEPEMHLHAKLCHKLLDLLENWSKDYNMQIFISTHSYNSIKYITNKSNKNEYNLYHSKYGSINKCEISEVEDIFFNDIGELPAIKENCDYFIITEDEKPLIEKLIPNEYHEKIQVMPSRKSDICRIYQEIIKISKKCFIIFHVDLDRYEEYEATLKSKNIPINGNIILWHTDYATIEGYWLIYDNLKSLIKSMKKDEEGTTIDENLNKIILNNKEEINKSICEYILKANLKKYYEEEKYIRENISSFRQKIKNSKSAKEILDYILEESINISKKGKDTGIGKYIKDLLNKIIEEYFGKDIKVEFNNINCPESLLKHIEKWFNKKIKN</sequence>
<dbReference type="InterPro" id="IPR041685">
    <property type="entry name" value="AAA_GajA/Old/RecF-like"/>
</dbReference>
<evidence type="ECO:0000313" key="3">
    <source>
        <dbReference type="Proteomes" id="UP000310168"/>
    </source>
</evidence>
<accession>A0ABY2TQ27</accession>
<keyword evidence="3" id="KW-1185">Reference proteome</keyword>
<dbReference type="InterPro" id="IPR051396">
    <property type="entry name" value="Bact_Antivir_Def_Nuclease"/>
</dbReference>
<organism evidence="2 3">
    <name type="scientific">Brachyspira catarrhinii</name>
    <dbReference type="NCBI Taxonomy" id="2528966"/>
    <lineage>
        <taxon>Bacteria</taxon>
        <taxon>Pseudomonadati</taxon>
        <taxon>Spirochaetota</taxon>
        <taxon>Spirochaetia</taxon>
        <taxon>Brachyspirales</taxon>
        <taxon>Brachyspiraceae</taxon>
        <taxon>Brachyspira</taxon>
    </lineage>
</organism>
<feature type="domain" description="Endonuclease GajA/Old nuclease/RecF-like AAA" evidence="1">
    <location>
        <begin position="1"/>
        <end position="313"/>
    </location>
</feature>
<evidence type="ECO:0000259" key="1">
    <source>
        <dbReference type="Pfam" id="PF13175"/>
    </source>
</evidence>
<dbReference type="InterPro" id="IPR027417">
    <property type="entry name" value="P-loop_NTPase"/>
</dbReference>
<protein>
    <recommendedName>
        <fullName evidence="1">Endonuclease GajA/Old nuclease/RecF-like AAA domain-containing protein</fullName>
    </recommendedName>
</protein>
<dbReference type="Proteomes" id="UP000310168">
    <property type="component" value="Unassembled WGS sequence"/>
</dbReference>
<dbReference type="SUPFAM" id="SSF52540">
    <property type="entry name" value="P-loop containing nucleoside triphosphate hydrolases"/>
    <property type="match status" value="1"/>
</dbReference>
<reference evidence="2 3" key="1">
    <citation type="journal article" date="2019" name="Anaerobe">
        <title>Brachyspira catarrhinii sp. nov., an anaerobic intestinal spirochaete isolated from vervet monkeys may have been misidentified as Brachyspira aalborgi in previous studies.</title>
        <authorList>
            <person name="Phillips N.D."/>
            <person name="La T."/>
            <person name="Hampson D.J."/>
        </authorList>
    </citation>
    <scope>NUCLEOTIDE SEQUENCE [LARGE SCALE GENOMIC DNA]</scope>
    <source>
        <strain evidence="2 3">Z12</strain>
    </source>
</reference>
<dbReference type="PANTHER" id="PTHR43581">
    <property type="entry name" value="ATP/GTP PHOSPHATASE"/>
    <property type="match status" value="1"/>
</dbReference>
<comment type="caution">
    <text evidence="2">The sequence shown here is derived from an EMBL/GenBank/DDBJ whole genome shotgun (WGS) entry which is preliminary data.</text>
</comment>
<gene>
    <name evidence="2" type="ORF">EZH24_09160</name>
</gene>
<dbReference type="RefSeq" id="WP_137998857.1">
    <property type="nucleotide sequence ID" value="NZ_SJDU01000269.1"/>
</dbReference>
<dbReference type="Gene3D" id="3.40.50.300">
    <property type="entry name" value="P-loop containing nucleotide triphosphate hydrolases"/>
    <property type="match status" value="1"/>
</dbReference>
<evidence type="ECO:0000313" key="2">
    <source>
        <dbReference type="EMBL" id="TKZ32525.1"/>
    </source>
</evidence>
<dbReference type="EMBL" id="SJDU01000269">
    <property type="protein sequence ID" value="TKZ32525.1"/>
    <property type="molecule type" value="Genomic_DNA"/>
</dbReference>
<dbReference type="Pfam" id="PF13175">
    <property type="entry name" value="AAA_15"/>
    <property type="match status" value="1"/>
</dbReference>